<dbReference type="RefSeq" id="WP_052431768.1">
    <property type="nucleotide sequence ID" value="NZ_JRYR02000002.1"/>
</dbReference>
<dbReference type="OrthoDB" id="9799367at2"/>
<dbReference type="PANTHER" id="PTHR38342">
    <property type="entry name" value="SLR5037 PROTEIN"/>
    <property type="match status" value="1"/>
</dbReference>
<reference evidence="2 3" key="1">
    <citation type="journal article" date="2012" name="Int. J. Syst. Evol. Microbiol.">
        <title>Flammeovirga pacifica sp. nov., isolated from deep-sea sediment.</title>
        <authorList>
            <person name="Xu H."/>
            <person name="Fu Y."/>
            <person name="Yang N."/>
            <person name="Ding Z."/>
            <person name="Lai Q."/>
            <person name="Zeng R."/>
        </authorList>
    </citation>
    <scope>NUCLEOTIDE SEQUENCE [LARGE SCALE GENOMIC DNA]</scope>
    <source>
        <strain evidence="3">DSM 24597 / LMG 26175 / WPAGA1</strain>
    </source>
</reference>
<dbReference type="PANTHER" id="PTHR38342:SF2">
    <property type="entry name" value="INNER MEMBRANE OR EXPORTED"/>
    <property type="match status" value="1"/>
</dbReference>
<name>A0A1S1YSP2_FLAPC</name>
<dbReference type="AlphaFoldDB" id="A0A1S1YSP2"/>
<proteinExistence type="predicted"/>
<accession>A0A1S1YSP2</accession>
<evidence type="ECO:0000313" key="3">
    <source>
        <dbReference type="Proteomes" id="UP000179797"/>
    </source>
</evidence>
<protein>
    <recommendedName>
        <fullName evidence="1">DUF302 domain-containing protein</fullName>
    </recommendedName>
</protein>
<dbReference type="Gene3D" id="3.30.310.70">
    <property type="entry name" value="TT1751-like domain"/>
    <property type="match status" value="2"/>
</dbReference>
<dbReference type="CDD" id="cd14797">
    <property type="entry name" value="DUF302"/>
    <property type="match status" value="2"/>
</dbReference>
<dbReference type="STRING" id="915059.NH26_20805"/>
<dbReference type="Proteomes" id="UP000179797">
    <property type="component" value="Unassembled WGS sequence"/>
</dbReference>
<evidence type="ECO:0000313" key="2">
    <source>
        <dbReference type="EMBL" id="OHX64052.1"/>
    </source>
</evidence>
<gene>
    <name evidence="2" type="ORF">NH26_20805</name>
</gene>
<dbReference type="SUPFAM" id="SSF103247">
    <property type="entry name" value="TT1751-like"/>
    <property type="match status" value="2"/>
</dbReference>
<comment type="caution">
    <text evidence="2">The sequence shown here is derived from an EMBL/GenBank/DDBJ whole genome shotgun (WGS) entry which is preliminary data.</text>
</comment>
<dbReference type="Pfam" id="PF03625">
    <property type="entry name" value="DUF302"/>
    <property type="match status" value="2"/>
</dbReference>
<dbReference type="EMBL" id="JRYR02000002">
    <property type="protein sequence ID" value="OHX64052.1"/>
    <property type="molecule type" value="Genomic_DNA"/>
</dbReference>
<evidence type="ECO:0000259" key="1">
    <source>
        <dbReference type="Pfam" id="PF03625"/>
    </source>
</evidence>
<dbReference type="InterPro" id="IPR005180">
    <property type="entry name" value="DUF302"/>
</dbReference>
<keyword evidence="3" id="KW-1185">Reference proteome</keyword>
<sequence>MKKLHIIFGLITVAIFSSFIIVTSEIQNSVDSFFNKVKENTSSFENIVMIDHSRLAAEQGVKMPPSIVNIFSNPKVNSQLLSKDILVGLDLPYRVLVYAEPGKTTPTVAYADKDFIQKRYEISDQSLNTLSHDYKKAIKKLPSSSISKVSTDGVTKHYGIIDIKSAYNYEETIANLKKAILSQGDTRWFSDIDYQKEAMKYDIALPKSGLLLFGGPAPGGKAMNKFPKLGLDAFCQKVLVYEANDKSIHIAFNDIEAFANLHYGASAPPHKIINGRLTSTFTKAISK</sequence>
<feature type="domain" description="DUF302" evidence="1">
    <location>
        <begin position="192"/>
        <end position="254"/>
    </location>
</feature>
<organism evidence="2 3">
    <name type="scientific">Flammeovirga pacifica</name>
    <dbReference type="NCBI Taxonomy" id="915059"/>
    <lineage>
        <taxon>Bacteria</taxon>
        <taxon>Pseudomonadati</taxon>
        <taxon>Bacteroidota</taxon>
        <taxon>Cytophagia</taxon>
        <taxon>Cytophagales</taxon>
        <taxon>Flammeovirgaceae</taxon>
        <taxon>Flammeovirga</taxon>
    </lineage>
</organism>
<feature type="domain" description="DUF302" evidence="1">
    <location>
        <begin position="50"/>
        <end position="105"/>
    </location>
</feature>
<dbReference type="InterPro" id="IPR035923">
    <property type="entry name" value="TT1751-like_sf"/>
</dbReference>